<evidence type="ECO:0000259" key="1">
    <source>
        <dbReference type="PROSITE" id="PS51184"/>
    </source>
</evidence>
<dbReference type="InterPro" id="IPR041667">
    <property type="entry name" value="Cupin_8"/>
</dbReference>
<keyword evidence="3" id="KW-1185">Reference proteome</keyword>
<reference evidence="2" key="1">
    <citation type="submission" date="2023-07" db="EMBL/GenBank/DDBJ databases">
        <title>Gilvimarinus algae sp. nov., isolated from the surface of Kelp.</title>
        <authorList>
            <person name="Sun Y.Y."/>
            <person name="Gong Y."/>
            <person name="Du Z.J."/>
        </authorList>
    </citation>
    <scope>NUCLEOTIDE SEQUENCE</scope>
    <source>
        <strain evidence="2">SDUM040014</strain>
    </source>
</reference>
<dbReference type="SMART" id="SM00558">
    <property type="entry name" value="JmjC"/>
    <property type="match status" value="1"/>
</dbReference>
<comment type="caution">
    <text evidence="2">The sequence shown here is derived from an EMBL/GenBank/DDBJ whole genome shotgun (WGS) entry which is preliminary data.</text>
</comment>
<feature type="domain" description="JmjC" evidence="1">
    <location>
        <begin position="108"/>
        <end position="252"/>
    </location>
</feature>
<dbReference type="RefSeq" id="WP_302711414.1">
    <property type="nucleotide sequence ID" value="NZ_JAULRT010000035.1"/>
</dbReference>
<dbReference type="Proteomes" id="UP001168380">
    <property type="component" value="Unassembled WGS sequence"/>
</dbReference>
<dbReference type="PANTHER" id="PTHR12461">
    <property type="entry name" value="HYPOXIA-INDUCIBLE FACTOR 1 ALPHA INHIBITOR-RELATED"/>
    <property type="match status" value="1"/>
</dbReference>
<dbReference type="PROSITE" id="PS51184">
    <property type="entry name" value="JMJC"/>
    <property type="match status" value="1"/>
</dbReference>
<gene>
    <name evidence="2" type="ORF">QWI16_03800</name>
</gene>
<organism evidence="2 3">
    <name type="scientific">Gilvimarinus algae</name>
    <dbReference type="NCBI Taxonomy" id="3058037"/>
    <lineage>
        <taxon>Bacteria</taxon>
        <taxon>Pseudomonadati</taxon>
        <taxon>Pseudomonadota</taxon>
        <taxon>Gammaproteobacteria</taxon>
        <taxon>Cellvibrionales</taxon>
        <taxon>Cellvibrionaceae</taxon>
        <taxon>Gilvimarinus</taxon>
    </lineage>
</organism>
<dbReference type="PANTHER" id="PTHR12461:SF105">
    <property type="entry name" value="HYPOXIA-INDUCIBLE FACTOR 1-ALPHA INHIBITOR"/>
    <property type="match status" value="1"/>
</dbReference>
<name>A0ABT8TDT4_9GAMM</name>
<dbReference type="Gene3D" id="2.60.120.650">
    <property type="entry name" value="Cupin"/>
    <property type="match status" value="1"/>
</dbReference>
<dbReference type="EMBL" id="JAULRT010000035">
    <property type="protein sequence ID" value="MDO3381283.1"/>
    <property type="molecule type" value="Genomic_DNA"/>
</dbReference>
<proteinExistence type="predicted"/>
<evidence type="ECO:0000313" key="3">
    <source>
        <dbReference type="Proteomes" id="UP001168380"/>
    </source>
</evidence>
<evidence type="ECO:0000313" key="2">
    <source>
        <dbReference type="EMBL" id="MDO3381283.1"/>
    </source>
</evidence>
<protein>
    <submittedName>
        <fullName evidence="2">Cupin-like domain-containing protein</fullName>
    </submittedName>
</protein>
<dbReference type="SUPFAM" id="SSF51197">
    <property type="entry name" value="Clavaminate synthase-like"/>
    <property type="match status" value="1"/>
</dbReference>
<sequence>MNPIAELDALDDVKSLQRDNQPAVIRGMVSDWTLVKKAASGLPALADYLRSFDVGHPFQAMIAPSSQGGRLFYKPDLSGFNFDRLNGDLAEALKILEALSDKPNPPTFYVGSKKIEEYLPGLEVETPMRVLPSSVAPSIWFGNASVVATHNDDSENLACVAAGSRKFVLFPPDEEENLYLGPPDLTPAGRVVSLVDLQAPNLKAFPRFERALRNAQCATLRPGDVIYIPTNWWHNVEALGSVNVLVNFWWRD</sequence>
<dbReference type="InterPro" id="IPR003347">
    <property type="entry name" value="JmjC_dom"/>
</dbReference>
<accession>A0ABT8TDT4</accession>
<dbReference type="Pfam" id="PF13621">
    <property type="entry name" value="Cupin_8"/>
    <property type="match status" value="1"/>
</dbReference>